<evidence type="ECO:0000313" key="3">
    <source>
        <dbReference type="EMBL" id="CAE0765736.1"/>
    </source>
</evidence>
<name>A0A6S9WI84_CHRCT</name>
<dbReference type="AlphaFoldDB" id="A0A6S9WI84"/>
<dbReference type="EMBL" id="HBIZ01028859">
    <property type="protein sequence ID" value="CAE0765735.1"/>
    <property type="molecule type" value="Transcribed_RNA"/>
</dbReference>
<feature type="region of interest" description="Disordered" evidence="1">
    <location>
        <begin position="51"/>
        <end position="98"/>
    </location>
</feature>
<proteinExistence type="predicted"/>
<evidence type="ECO:0000256" key="1">
    <source>
        <dbReference type="SAM" id="MobiDB-lite"/>
    </source>
</evidence>
<dbReference type="EMBL" id="HBIZ01028860">
    <property type="protein sequence ID" value="CAE0765736.1"/>
    <property type="molecule type" value="Transcribed_RNA"/>
</dbReference>
<accession>A0A6S9WI84</accession>
<reference evidence="3" key="1">
    <citation type="submission" date="2021-01" db="EMBL/GenBank/DDBJ databases">
        <authorList>
            <person name="Corre E."/>
            <person name="Pelletier E."/>
            <person name="Niang G."/>
            <person name="Scheremetjew M."/>
            <person name="Finn R."/>
            <person name="Kale V."/>
            <person name="Holt S."/>
            <person name="Cochrane G."/>
            <person name="Meng A."/>
            <person name="Brown T."/>
            <person name="Cohen L."/>
        </authorList>
    </citation>
    <scope>NUCLEOTIDE SEQUENCE</scope>
    <source>
        <strain evidence="3">CCMP645</strain>
    </source>
</reference>
<organism evidence="3">
    <name type="scientific">Chrysotila carterae</name>
    <name type="common">Marine alga</name>
    <name type="synonym">Syracosphaera carterae</name>
    <dbReference type="NCBI Taxonomy" id="13221"/>
    <lineage>
        <taxon>Eukaryota</taxon>
        <taxon>Haptista</taxon>
        <taxon>Haptophyta</taxon>
        <taxon>Prymnesiophyceae</taxon>
        <taxon>Isochrysidales</taxon>
        <taxon>Isochrysidaceae</taxon>
        <taxon>Chrysotila</taxon>
    </lineage>
</organism>
<gene>
    <name evidence="2" type="ORF">PCAR00345_LOCUS18347</name>
    <name evidence="3" type="ORF">PCAR00345_LOCUS18348</name>
</gene>
<evidence type="ECO:0000313" key="2">
    <source>
        <dbReference type="EMBL" id="CAE0765735.1"/>
    </source>
</evidence>
<sequence>MCVCAFRHNPEANRSHVVELKVEVVWGRAYLAQVNGLVDLDFGPNLSSLQFFRGDDADQDGGGGDDDGDGGDGDGGGVGDDGDGVGSEGGGGGVGAGNGTGRTLATIDYSRSATIEAYPRMADGTPQLMHPSRTYDGWYKFIRDEGHLELCVWPLAEQTARLAAIDEIRIDIFVSQGQPRACLLNEDSISSGAQYMGHGMYLAKLWSEPYLLQSYTVSPSPQLPVRVYEATAADLNINADVLL</sequence>
<protein>
    <submittedName>
        <fullName evidence="3">Uncharacterized protein</fullName>
    </submittedName>
</protein>
<feature type="compositionally biased region" description="Acidic residues" evidence="1">
    <location>
        <begin position="57"/>
        <end position="72"/>
    </location>
</feature>
<feature type="compositionally biased region" description="Gly residues" evidence="1">
    <location>
        <begin position="73"/>
        <end position="98"/>
    </location>
</feature>